<dbReference type="Proteomes" id="UP000409037">
    <property type="component" value="Unassembled WGS sequence"/>
</dbReference>
<evidence type="ECO:0000313" key="1">
    <source>
        <dbReference type="EMBL" id="VVN87532.1"/>
    </source>
</evidence>
<name>A0A5E7T0A0_PSEFL</name>
<sequence>MSSNRQKSFLATLSFNNKPVSIISHAGNTVPVWGQNNDGAADVLYFRCDGDDYTLYIRSEGDHFGKIINAIDIFFTANTATSPTTFNIIDTNNEIVTLDKLSDNQAIRLKTRDGEILKSEFTWGNDPERIVLDGRRLVTFDLNILERNVSYLSTPDEI</sequence>
<dbReference type="RefSeq" id="WP_150797390.1">
    <property type="nucleotide sequence ID" value="NZ_CABVHU010000003.1"/>
</dbReference>
<dbReference type="OrthoDB" id="7033678at2"/>
<gene>
    <name evidence="1" type="ORF">PS833_01599</name>
</gene>
<dbReference type="AlphaFoldDB" id="A0A5E7T0A0"/>
<protein>
    <submittedName>
        <fullName evidence="1">Uncharacterized protein</fullName>
    </submittedName>
</protein>
<reference evidence="1 2" key="1">
    <citation type="submission" date="2019-09" db="EMBL/GenBank/DDBJ databases">
        <authorList>
            <person name="Chandra G."/>
            <person name="Truman W A."/>
        </authorList>
    </citation>
    <scope>NUCLEOTIDE SEQUENCE [LARGE SCALE GENOMIC DNA]</scope>
    <source>
        <strain evidence="1">PS833</strain>
    </source>
</reference>
<evidence type="ECO:0000313" key="2">
    <source>
        <dbReference type="Proteomes" id="UP000409037"/>
    </source>
</evidence>
<proteinExistence type="predicted"/>
<organism evidence="1 2">
    <name type="scientific">Pseudomonas fluorescens</name>
    <dbReference type="NCBI Taxonomy" id="294"/>
    <lineage>
        <taxon>Bacteria</taxon>
        <taxon>Pseudomonadati</taxon>
        <taxon>Pseudomonadota</taxon>
        <taxon>Gammaproteobacteria</taxon>
        <taxon>Pseudomonadales</taxon>
        <taxon>Pseudomonadaceae</taxon>
        <taxon>Pseudomonas</taxon>
    </lineage>
</organism>
<dbReference type="EMBL" id="CABVHU010000003">
    <property type="protein sequence ID" value="VVN87532.1"/>
    <property type="molecule type" value="Genomic_DNA"/>
</dbReference>
<accession>A0A5E7T0A0</accession>